<proteinExistence type="predicted"/>
<feature type="transmembrane region" description="Helical" evidence="2">
    <location>
        <begin position="32"/>
        <end position="50"/>
    </location>
</feature>
<organism evidence="3 4">
    <name type="scientific">Nocardia sputorum</name>
    <dbReference type="NCBI Taxonomy" id="2984338"/>
    <lineage>
        <taxon>Bacteria</taxon>
        <taxon>Bacillati</taxon>
        <taxon>Actinomycetota</taxon>
        <taxon>Actinomycetes</taxon>
        <taxon>Mycobacteriales</taxon>
        <taxon>Nocardiaceae</taxon>
        <taxon>Nocardia</taxon>
    </lineage>
</organism>
<dbReference type="EMBL" id="AP026978">
    <property type="protein sequence ID" value="BDT97362.1"/>
    <property type="molecule type" value="Genomic_DNA"/>
</dbReference>
<evidence type="ECO:0000256" key="1">
    <source>
        <dbReference type="SAM" id="MobiDB-lite"/>
    </source>
</evidence>
<name>A0ABN6TWQ9_9NOCA</name>
<evidence type="ECO:0000313" key="3">
    <source>
        <dbReference type="EMBL" id="BDT97362.1"/>
    </source>
</evidence>
<sequence length="97" mass="10323">MPTAPRTGAEPTAREGSTMTDRTARRPDSDTAPLAPIAVTLGLLLLIGAATQLTHLPRWADDYGVLVYPAFLLCLTIAGGLLWWGGGIVVRLVRGNR</sequence>
<evidence type="ECO:0000256" key="2">
    <source>
        <dbReference type="SAM" id="Phobius"/>
    </source>
</evidence>
<feature type="transmembrane region" description="Helical" evidence="2">
    <location>
        <begin position="70"/>
        <end position="93"/>
    </location>
</feature>
<gene>
    <name evidence="3" type="ORF">IFM12276_03910</name>
</gene>
<keyword evidence="2" id="KW-0812">Transmembrane</keyword>
<evidence type="ECO:0008006" key="5">
    <source>
        <dbReference type="Google" id="ProtNLM"/>
    </source>
</evidence>
<evidence type="ECO:0000313" key="4">
    <source>
        <dbReference type="Proteomes" id="UP001317870"/>
    </source>
</evidence>
<protein>
    <recommendedName>
        <fullName evidence="5">DUF3955 domain-containing protein</fullName>
    </recommendedName>
</protein>
<keyword evidence="2" id="KW-1133">Transmembrane helix</keyword>
<feature type="region of interest" description="Disordered" evidence="1">
    <location>
        <begin position="1"/>
        <end position="32"/>
    </location>
</feature>
<accession>A0ABN6TWQ9</accession>
<dbReference type="Proteomes" id="UP001317870">
    <property type="component" value="Chromosome"/>
</dbReference>
<keyword evidence="4" id="KW-1185">Reference proteome</keyword>
<keyword evidence="2" id="KW-0472">Membrane</keyword>
<reference evidence="3 4" key="1">
    <citation type="submission" date="2022-11" db="EMBL/GenBank/DDBJ databases">
        <title>Genome Sequencing of Nocardia sp. ON39_IFM12276 and assembly.</title>
        <authorList>
            <person name="Shimojima M."/>
            <person name="Toyokawa M."/>
            <person name="Uesaka K."/>
        </authorList>
    </citation>
    <scope>NUCLEOTIDE SEQUENCE [LARGE SCALE GENOMIC DNA]</scope>
    <source>
        <strain evidence="3 4">IFM 12276</strain>
    </source>
</reference>